<evidence type="ECO:0000313" key="2">
    <source>
        <dbReference type="Proteomes" id="UP000585474"/>
    </source>
</evidence>
<sequence length="196" mass="21115">MSQRNIAHHAPNLYFSGIISGNRKLGHGNSDMKEQSYSSLTADRVTCRLPTVPDEGTDVSVDHDGDKNLSVGIGNHAVRTMVLLEDGASVSNSVASSTSGFHPGYRLHYGKLCCTHSSSVPAFPVPPALPSQFQSKISLDAIPHSYQFKRMGCHNVNANGVIPRPNFYRMNTLLIPGATFGGEQMPKPRGTGTYMG</sequence>
<gene>
    <name evidence="1" type="ORF">Acr_01g0014860</name>
</gene>
<reference evidence="1 2" key="1">
    <citation type="submission" date="2019-07" db="EMBL/GenBank/DDBJ databases">
        <title>De Novo Assembly of kiwifruit Actinidia rufa.</title>
        <authorList>
            <person name="Sugita-Konishi S."/>
            <person name="Sato K."/>
            <person name="Mori E."/>
            <person name="Abe Y."/>
            <person name="Kisaki G."/>
            <person name="Hamano K."/>
            <person name="Suezawa K."/>
            <person name="Otani M."/>
            <person name="Fukuda T."/>
            <person name="Manabe T."/>
            <person name="Gomi K."/>
            <person name="Tabuchi M."/>
            <person name="Akimitsu K."/>
            <person name="Kataoka I."/>
        </authorList>
    </citation>
    <scope>NUCLEOTIDE SEQUENCE [LARGE SCALE GENOMIC DNA]</scope>
    <source>
        <strain evidence="2">cv. Fuchu</strain>
    </source>
</reference>
<comment type="caution">
    <text evidence="1">The sequence shown here is derived from an EMBL/GenBank/DDBJ whole genome shotgun (WGS) entry which is preliminary data.</text>
</comment>
<keyword evidence="2" id="KW-1185">Reference proteome</keyword>
<evidence type="ECO:0000313" key="1">
    <source>
        <dbReference type="EMBL" id="GFY81678.1"/>
    </source>
</evidence>
<dbReference type="Proteomes" id="UP000585474">
    <property type="component" value="Unassembled WGS sequence"/>
</dbReference>
<dbReference type="EMBL" id="BJWL01000001">
    <property type="protein sequence ID" value="GFY81678.1"/>
    <property type="molecule type" value="Genomic_DNA"/>
</dbReference>
<dbReference type="AlphaFoldDB" id="A0A7J0E5G8"/>
<accession>A0A7J0E5G8</accession>
<name>A0A7J0E5G8_9ERIC</name>
<organism evidence="1 2">
    <name type="scientific">Actinidia rufa</name>
    <dbReference type="NCBI Taxonomy" id="165716"/>
    <lineage>
        <taxon>Eukaryota</taxon>
        <taxon>Viridiplantae</taxon>
        <taxon>Streptophyta</taxon>
        <taxon>Embryophyta</taxon>
        <taxon>Tracheophyta</taxon>
        <taxon>Spermatophyta</taxon>
        <taxon>Magnoliopsida</taxon>
        <taxon>eudicotyledons</taxon>
        <taxon>Gunneridae</taxon>
        <taxon>Pentapetalae</taxon>
        <taxon>asterids</taxon>
        <taxon>Ericales</taxon>
        <taxon>Actinidiaceae</taxon>
        <taxon>Actinidia</taxon>
    </lineage>
</organism>
<proteinExistence type="predicted"/>
<protein>
    <submittedName>
        <fullName evidence="1">Uncharacterized protein</fullName>
    </submittedName>
</protein>